<feature type="compositionally biased region" description="Low complexity" evidence="2">
    <location>
        <begin position="76"/>
        <end position="98"/>
    </location>
</feature>
<organism evidence="5 6">
    <name type="scientific">Heterorhabditis bacteriophora</name>
    <name type="common">Entomopathogenic nematode worm</name>
    <dbReference type="NCBI Taxonomy" id="37862"/>
    <lineage>
        <taxon>Eukaryota</taxon>
        <taxon>Metazoa</taxon>
        <taxon>Ecdysozoa</taxon>
        <taxon>Nematoda</taxon>
        <taxon>Chromadorea</taxon>
        <taxon>Rhabditida</taxon>
        <taxon>Rhabditina</taxon>
        <taxon>Rhabditomorpha</taxon>
        <taxon>Strongyloidea</taxon>
        <taxon>Heterorhabditidae</taxon>
        <taxon>Heterorhabditis</taxon>
    </lineage>
</organism>
<reference evidence="6" key="1">
    <citation type="submission" date="2016-11" db="UniProtKB">
        <authorList>
            <consortium name="WormBaseParasite"/>
        </authorList>
    </citation>
    <scope>IDENTIFICATION</scope>
</reference>
<evidence type="ECO:0000259" key="4">
    <source>
        <dbReference type="PROSITE" id="PS51549"/>
    </source>
</evidence>
<dbReference type="InterPro" id="IPR019545">
    <property type="entry name" value="DM13_domain"/>
</dbReference>
<evidence type="ECO:0000313" key="5">
    <source>
        <dbReference type="Proteomes" id="UP000095283"/>
    </source>
</evidence>
<feature type="chain" id="PRO_5009311287" evidence="3">
    <location>
        <begin position="31"/>
        <end position="929"/>
    </location>
</feature>
<dbReference type="Proteomes" id="UP000095283">
    <property type="component" value="Unplaced"/>
</dbReference>
<protein>
    <submittedName>
        <fullName evidence="6">DM13 domain-containing protein</fullName>
    </submittedName>
</protein>
<dbReference type="WBParaSite" id="Hba_18916">
    <property type="protein sequence ID" value="Hba_18916"/>
    <property type="gene ID" value="Hba_18916"/>
</dbReference>
<name>A0A1I7XMF1_HETBA</name>
<dbReference type="PANTHER" id="PTHR24036">
    <property type="entry name" value="SKELETOR-RELATED"/>
    <property type="match status" value="1"/>
</dbReference>
<feature type="signal peptide" evidence="3">
    <location>
        <begin position="1"/>
        <end position="30"/>
    </location>
</feature>
<dbReference type="PROSITE" id="PS51549">
    <property type="entry name" value="DM13"/>
    <property type="match status" value="1"/>
</dbReference>
<dbReference type="AlphaFoldDB" id="A0A1I7XMF1"/>
<feature type="region of interest" description="Disordered" evidence="2">
    <location>
        <begin position="76"/>
        <end position="108"/>
    </location>
</feature>
<dbReference type="InterPro" id="IPR052126">
    <property type="entry name" value="Spindle_Org/Thrombomodulin"/>
</dbReference>
<keyword evidence="5" id="KW-1185">Reference proteome</keyword>
<proteinExistence type="predicted"/>
<dbReference type="PANTHER" id="PTHR24036:SF17">
    <property type="entry name" value="DM13 DOMAIN-CONTAINING PROTEIN"/>
    <property type="match status" value="1"/>
</dbReference>
<evidence type="ECO:0000256" key="3">
    <source>
        <dbReference type="SAM" id="SignalP"/>
    </source>
</evidence>
<dbReference type="Pfam" id="PF10517">
    <property type="entry name" value="DM13"/>
    <property type="match status" value="1"/>
</dbReference>
<keyword evidence="3" id="KW-0732">Signal</keyword>
<evidence type="ECO:0000313" key="6">
    <source>
        <dbReference type="WBParaSite" id="Hba_18916"/>
    </source>
</evidence>
<evidence type="ECO:0000256" key="1">
    <source>
        <dbReference type="ARBA" id="ARBA00022737"/>
    </source>
</evidence>
<keyword evidence="1" id="KW-0677">Repeat</keyword>
<feature type="domain" description="DM13" evidence="4">
    <location>
        <begin position="770"/>
        <end position="883"/>
    </location>
</feature>
<evidence type="ECO:0000256" key="2">
    <source>
        <dbReference type="SAM" id="MobiDB-lite"/>
    </source>
</evidence>
<accession>A0A1I7XMF1</accession>
<dbReference type="SMART" id="SM00686">
    <property type="entry name" value="DM13"/>
    <property type="match status" value="1"/>
</dbReference>
<sequence>MTWIGQQSPHAPMKSRAPLVALLLVTFSLCEDVLRSAAIYPWSKYKQMQREMESRRYIDAINSSVQTPQLSTYASSTYETRQSQQQSERQRLQTQLSSDTEKHRITSRPRFHSSVIRPQIRSRMPTEPSDYNKMSSIHKETHQKTLYHRKTNEMNVYHNSQRQSIPLQEKDLRLMKSFPRVSIPNGVPFHAGTWENGEPNYLPEKRPAQLAANTIGVVDPRIPLASLNQANLPSPQYSIPGGQNIVNSIFAQSKAGVPIQTASIQTVQGTQSLNPIETLLANGAPLDQISKIANNLLNIGSGSGQGSLLDAMTSALRGGPKIPLTSSAVHDEFPPQIEARPQASIMEKLLTHADVVYKIAISDRYFYRRKYQMYYSMSFPAATAINQSLKEKEQRDKLQFVKNENEKTFRLTKDRENSLKLLEGLPKDERKLLEQAITSGELDPETLGPALKTLVKEDTKEDSKKEKESRLLEWIRENRPNKPIEVTVSADKLPYYGKYCGSLVEQVNTKKQFRPSGALWAVDDRRFIVSKFFFQPGSLLSENVTFWLGPNSPTDNALADMFPSKNGFYIRPQPIDVAVFALEELQPLKAHIRKGIKANVLMNSTLPLDPIKIKKAVEPLRSRRDAVIHVQKDEEIPNQTEQKKMPTLIVKGGIVVADKSNPLSLNDTNTTSVIKSPQWDSPNVITTAVPFNSPIQGGVHIRQPEDDSIDYNVPLPLEWFAGFQPLLLTLPDDKWMKSIHWVALRDHKREEIVASVLIPNGPAFQVPAIVQLRGLSPNGIYTISSGSIRIMDIKTIEISNFSLRTEGVALWFMVGKDILPNVNGHIVPIYDPSLKLFECDSLRDYYGETVRLRLPGNMDMKDVFWFSVFSMTNAVSYSHIYLPYNDMQLPPDLHGIPRYDLYDNFAFSRHLHADMNHNRYHIFLLLQWV</sequence>